<dbReference type="OrthoDB" id="371245at2759"/>
<evidence type="ECO:0000256" key="4">
    <source>
        <dbReference type="SAM" id="MobiDB-lite"/>
    </source>
</evidence>
<keyword evidence="6" id="KW-1185">Reference proteome</keyword>
<dbReference type="SUPFAM" id="SSF51905">
    <property type="entry name" value="FAD/NAD(P)-binding domain"/>
    <property type="match status" value="1"/>
</dbReference>
<evidence type="ECO:0008006" key="7">
    <source>
        <dbReference type="Google" id="ProtNLM"/>
    </source>
</evidence>
<proteinExistence type="inferred from homology"/>
<sequence length="320" mass="35221">MISGSNADFFESSSSQRGSTTSPLTHGNVGESSKTYSKVVTIGSQPTIYLAQPNLDSVLFEGFMGNGFTAGVENFHGFPTRILGPELMDKFCEQPLRFGTHIITETISKSVYPTVCSNTGAKVRRTRSPKWLARSLSLPVLARKRLGLKDEEPCWQSGTRTKPPAVTGGCDSATEKATYPAKYSSHLYVIVCHNELCTRKMIAKRLILKLCAYIYISFLPFPVNGLFYAPGINQVTNPQWRSFRTQLQTNPDGHIVTVPGTTQTSVRGVFTGGDGQDKRYRQAITSAGSGCMAVLQVERLIAESEEKEMMGRREREGRGD</sequence>
<accession>A0A4S8M0Z9</accession>
<feature type="compositionally biased region" description="Low complexity" evidence="4">
    <location>
        <begin position="12"/>
        <end position="22"/>
    </location>
</feature>
<evidence type="ECO:0000256" key="1">
    <source>
        <dbReference type="ARBA" id="ARBA00009333"/>
    </source>
</evidence>
<keyword evidence="3" id="KW-0560">Oxidoreductase</keyword>
<dbReference type="InterPro" id="IPR050097">
    <property type="entry name" value="Ferredoxin-NADP_redctase_2"/>
</dbReference>
<organism evidence="5 6">
    <name type="scientific">Dendrothele bispora (strain CBS 962.96)</name>
    <dbReference type="NCBI Taxonomy" id="1314807"/>
    <lineage>
        <taxon>Eukaryota</taxon>
        <taxon>Fungi</taxon>
        <taxon>Dikarya</taxon>
        <taxon>Basidiomycota</taxon>
        <taxon>Agaricomycotina</taxon>
        <taxon>Agaricomycetes</taxon>
        <taxon>Agaricomycetidae</taxon>
        <taxon>Agaricales</taxon>
        <taxon>Agaricales incertae sedis</taxon>
        <taxon>Dendrothele</taxon>
    </lineage>
</organism>
<dbReference type="EMBL" id="ML179204">
    <property type="protein sequence ID" value="THU95278.1"/>
    <property type="molecule type" value="Genomic_DNA"/>
</dbReference>
<evidence type="ECO:0000256" key="3">
    <source>
        <dbReference type="ARBA" id="ARBA00023002"/>
    </source>
</evidence>
<dbReference type="GO" id="GO:0097237">
    <property type="term" value="P:cellular response to toxic substance"/>
    <property type="evidence" value="ECO:0007669"/>
    <property type="project" value="UniProtKB-ARBA"/>
</dbReference>
<dbReference type="AlphaFoldDB" id="A0A4S8M0Z9"/>
<comment type="similarity">
    <text evidence="1">Belongs to the class-II pyridine nucleotide-disulfide oxidoreductase family.</text>
</comment>
<evidence type="ECO:0000313" key="5">
    <source>
        <dbReference type="EMBL" id="THU95278.1"/>
    </source>
</evidence>
<dbReference type="Proteomes" id="UP000297245">
    <property type="component" value="Unassembled WGS sequence"/>
</dbReference>
<feature type="region of interest" description="Disordered" evidence="4">
    <location>
        <begin position="1"/>
        <end position="31"/>
    </location>
</feature>
<reference evidence="5 6" key="1">
    <citation type="journal article" date="2019" name="Nat. Ecol. Evol.">
        <title>Megaphylogeny resolves global patterns of mushroom evolution.</title>
        <authorList>
            <person name="Varga T."/>
            <person name="Krizsan K."/>
            <person name="Foldi C."/>
            <person name="Dima B."/>
            <person name="Sanchez-Garcia M."/>
            <person name="Sanchez-Ramirez S."/>
            <person name="Szollosi G.J."/>
            <person name="Szarkandi J.G."/>
            <person name="Papp V."/>
            <person name="Albert L."/>
            <person name="Andreopoulos W."/>
            <person name="Angelini C."/>
            <person name="Antonin V."/>
            <person name="Barry K.W."/>
            <person name="Bougher N.L."/>
            <person name="Buchanan P."/>
            <person name="Buyck B."/>
            <person name="Bense V."/>
            <person name="Catcheside P."/>
            <person name="Chovatia M."/>
            <person name="Cooper J."/>
            <person name="Damon W."/>
            <person name="Desjardin D."/>
            <person name="Finy P."/>
            <person name="Geml J."/>
            <person name="Haridas S."/>
            <person name="Hughes K."/>
            <person name="Justo A."/>
            <person name="Karasinski D."/>
            <person name="Kautmanova I."/>
            <person name="Kiss B."/>
            <person name="Kocsube S."/>
            <person name="Kotiranta H."/>
            <person name="LaButti K.M."/>
            <person name="Lechner B.E."/>
            <person name="Liimatainen K."/>
            <person name="Lipzen A."/>
            <person name="Lukacs Z."/>
            <person name="Mihaltcheva S."/>
            <person name="Morgado L.N."/>
            <person name="Niskanen T."/>
            <person name="Noordeloos M.E."/>
            <person name="Ohm R.A."/>
            <person name="Ortiz-Santana B."/>
            <person name="Ovrebo C."/>
            <person name="Racz N."/>
            <person name="Riley R."/>
            <person name="Savchenko A."/>
            <person name="Shiryaev A."/>
            <person name="Soop K."/>
            <person name="Spirin V."/>
            <person name="Szebenyi C."/>
            <person name="Tomsovsky M."/>
            <person name="Tulloss R.E."/>
            <person name="Uehling J."/>
            <person name="Grigoriev I.V."/>
            <person name="Vagvolgyi C."/>
            <person name="Papp T."/>
            <person name="Martin F.M."/>
            <person name="Miettinen O."/>
            <person name="Hibbett D.S."/>
            <person name="Nagy L.G."/>
        </authorList>
    </citation>
    <scope>NUCLEOTIDE SEQUENCE [LARGE SCALE GENOMIC DNA]</scope>
    <source>
        <strain evidence="5 6">CBS 962.96</strain>
    </source>
</reference>
<dbReference type="GO" id="GO:0016491">
    <property type="term" value="F:oxidoreductase activity"/>
    <property type="evidence" value="ECO:0007669"/>
    <property type="project" value="UniProtKB-KW"/>
</dbReference>
<dbReference type="Gene3D" id="3.50.50.60">
    <property type="entry name" value="FAD/NAD(P)-binding domain"/>
    <property type="match status" value="3"/>
</dbReference>
<keyword evidence="2" id="KW-0285">Flavoprotein</keyword>
<name>A0A4S8M0Z9_DENBC</name>
<dbReference type="PANTHER" id="PTHR48105">
    <property type="entry name" value="THIOREDOXIN REDUCTASE 1-RELATED-RELATED"/>
    <property type="match status" value="1"/>
</dbReference>
<evidence type="ECO:0000313" key="6">
    <source>
        <dbReference type="Proteomes" id="UP000297245"/>
    </source>
</evidence>
<gene>
    <name evidence="5" type="ORF">K435DRAFT_819800</name>
</gene>
<evidence type="ECO:0000256" key="2">
    <source>
        <dbReference type="ARBA" id="ARBA00022630"/>
    </source>
</evidence>
<dbReference type="InterPro" id="IPR036188">
    <property type="entry name" value="FAD/NAD-bd_sf"/>
</dbReference>
<dbReference type="PRINTS" id="PR00469">
    <property type="entry name" value="PNDRDTASEII"/>
</dbReference>
<protein>
    <recommendedName>
        <fullName evidence="7">FAD/NAD(P)-binding domain-containing protein</fullName>
    </recommendedName>
</protein>